<organism evidence="2 3">
    <name type="scientific">Rhipicephalus microplus</name>
    <name type="common">Cattle tick</name>
    <name type="synonym">Boophilus microplus</name>
    <dbReference type="NCBI Taxonomy" id="6941"/>
    <lineage>
        <taxon>Eukaryota</taxon>
        <taxon>Metazoa</taxon>
        <taxon>Ecdysozoa</taxon>
        <taxon>Arthropoda</taxon>
        <taxon>Chelicerata</taxon>
        <taxon>Arachnida</taxon>
        <taxon>Acari</taxon>
        <taxon>Parasitiformes</taxon>
        <taxon>Ixodida</taxon>
        <taxon>Ixodoidea</taxon>
        <taxon>Ixodidae</taxon>
        <taxon>Rhipicephalinae</taxon>
        <taxon>Rhipicephalus</taxon>
        <taxon>Boophilus</taxon>
    </lineage>
</organism>
<feature type="compositionally biased region" description="Basic and acidic residues" evidence="1">
    <location>
        <begin position="79"/>
        <end position="97"/>
    </location>
</feature>
<accession>A0A9J6ESD3</accession>
<dbReference type="EMBL" id="JABSTU010000002">
    <property type="protein sequence ID" value="KAH8037135.1"/>
    <property type="molecule type" value="Genomic_DNA"/>
</dbReference>
<evidence type="ECO:0000313" key="3">
    <source>
        <dbReference type="Proteomes" id="UP000821866"/>
    </source>
</evidence>
<evidence type="ECO:0000256" key="1">
    <source>
        <dbReference type="SAM" id="MobiDB-lite"/>
    </source>
</evidence>
<feature type="region of interest" description="Disordered" evidence="1">
    <location>
        <begin position="71"/>
        <end position="103"/>
    </location>
</feature>
<dbReference type="Proteomes" id="UP000821866">
    <property type="component" value="Chromosome 10"/>
</dbReference>
<reference evidence="2" key="1">
    <citation type="journal article" date="2020" name="Cell">
        <title>Large-Scale Comparative Analyses of Tick Genomes Elucidate Their Genetic Diversity and Vector Capacities.</title>
        <authorList>
            <consortium name="Tick Genome and Microbiome Consortium (TIGMIC)"/>
            <person name="Jia N."/>
            <person name="Wang J."/>
            <person name="Shi W."/>
            <person name="Du L."/>
            <person name="Sun Y."/>
            <person name="Zhan W."/>
            <person name="Jiang J.F."/>
            <person name="Wang Q."/>
            <person name="Zhang B."/>
            <person name="Ji P."/>
            <person name="Bell-Sakyi L."/>
            <person name="Cui X.M."/>
            <person name="Yuan T.T."/>
            <person name="Jiang B.G."/>
            <person name="Yang W.F."/>
            <person name="Lam T.T."/>
            <person name="Chang Q.C."/>
            <person name="Ding S.J."/>
            <person name="Wang X.J."/>
            <person name="Zhu J.G."/>
            <person name="Ruan X.D."/>
            <person name="Zhao L."/>
            <person name="Wei J.T."/>
            <person name="Ye R.Z."/>
            <person name="Que T.C."/>
            <person name="Du C.H."/>
            <person name="Zhou Y.H."/>
            <person name="Cheng J.X."/>
            <person name="Dai P.F."/>
            <person name="Guo W.B."/>
            <person name="Han X.H."/>
            <person name="Huang E.J."/>
            <person name="Li L.F."/>
            <person name="Wei W."/>
            <person name="Gao Y.C."/>
            <person name="Liu J.Z."/>
            <person name="Shao H.Z."/>
            <person name="Wang X."/>
            <person name="Wang C.C."/>
            <person name="Yang T.C."/>
            <person name="Huo Q.B."/>
            <person name="Li W."/>
            <person name="Chen H.Y."/>
            <person name="Chen S.E."/>
            <person name="Zhou L.G."/>
            <person name="Ni X.B."/>
            <person name="Tian J.H."/>
            <person name="Sheng Y."/>
            <person name="Liu T."/>
            <person name="Pan Y.S."/>
            <person name="Xia L.Y."/>
            <person name="Li J."/>
            <person name="Zhao F."/>
            <person name="Cao W.C."/>
        </authorList>
    </citation>
    <scope>NUCLEOTIDE SEQUENCE</scope>
    <source>
        <strain evidence="2">Rmic-2018</strain>
    </source>
</reference>
<protein>
    <submittedName>
        <fullName evidence="2">Uncharacterized protein</fullName>
    </submittedName>
</protein>
<reference evidence="2" key="2">
    <citation type="submission" date="2021-09" db="EMBL/GenBank/DDBJ databases">
        <authorList>
            <person name="Jia N."/>
            <person name="Wang J."/>
            <person name="Shi W."/>
            <person name="Du L."/>
            <person name="Sun Y."/>
            <person name="Zhan W."/>
            <person name="Jiang J."/>
            <person name="Wang Q."/>
            <person name="Zhang B."/>
            <person name="Ji P."/>
            <person name="Sakyi L.B."/>
            <person name="Cui X."/>
            <person name="Yuan T."/>
            <person name="Jiang B."/>
            <person name="Yang W."/>
            <person name="Lam T.T.-Y."/>
            <person name="Chang Q."/>
            <person name="Ding S."/>
            <person name="Wang X."/>
            <person name="Zhu J."/>
            <person name="Ruan X."/>
            <person name="Zhao L."/>
            <person name="Wei J."/>
            <person name="Que T."/>
            <person name="Du C."/>
            <person name="Cheng J."/>
            <person name="Dai P."/>
            <person name="Han X."/>
            <person name="Huang E."/>
            <person name="Gao Y."/>
            <person name="Liu J."/>
            <person name="Shao H."/>
            <person name="Ye R."/>
            <person name="Li L."/>
            <person name="Wei W."/>
            <person name="Wang X."/>
            <person name="Wang C."/>
            <person name="Huo Q."/>
            <person name="Li W."/>
            <person name="Guo W."/>
            <person name="Chen H."/>
            <person name="Chen S."/>
            <person name="Zhou L."/>
            <person name="Zhou L."/>
            <person name="Ni X."/>
            <person name="Tian J."/>
            <person name="Zhou Y."/>
            <person name="Sheng Y."/>
            <person name="Liu T."/>
            <person name="Pan Y."/>
            <person name="Xia L."/>
            <person name="Li J."/>
            <person name="Zhao F."/>
            <person name="Cao W."/>
        </authorList>
    </citation>
    <scope>NUCLEOTIDE SEQUENCE</scope>
    <source>
        <strain evidence="2">Rmic-2018</strain>
        <tissue evidence="2">Larvae</tissue>
    </source>
</reference>
<dbReference type="AlphaFoldDB" id="A0A9J6ESD3"/>
<sequence length="165" mass="18803">MKEPDNLGENRSFARSYRVGKEVLCEERHAMAFGSQRRRQINARCFYATRHPRSDEAAISVGPCAPRSWLYTGETNTHTPRDDELSAKPRRERRRAEALSSKTKGDGIGPCLLVSACTQVCPVDATDCRGTCNIRRRGLLCRRRRWLRWLRRPPIATPCRTTSTG</sequence>
<comment type="caution">
    <text evidence="2">The sequence shown here is derived from an EMBL/GenBank/DDBJ whole genome shotgun (WGS) entry which is preliminary data.</text>
</comment>
<name>A0A9J6ESD3_RHIMP</name>
<gene>
    <name evidence="2" type="ORF">HPB51_008817</name>
</gene>
<evidence type="ECO:0000313" key="2">
    <source>
        <dbReference type="EMBL" id="KAH8037135.1"/>
    </source>
</evidence>
<keyword evidence="3" id="KW-1185">Reference proteome</keyword>
<proteinExistence type="predicted"/>